<dbReference type="PROSITE" id="PS51257">
    <property type="entry name" value="PROKAR_LIPOPROTEIN"/>
    <property type="match status" value="1"/>
</dbReference>
<evidence type="ECO:0000313" key="4">
    <source>
        <dbReference type="EMBL" id="KAF5330565.1"/>
    </source>
</evidence>
<feature type="region of interest" description="Disordered" evidence="1">
    <location>
        <begin position="216"/>
        <end position="235"/>
    </location>
</feature>
<keyword evidence="3" id="KW-0732">Signal</keyword>
<dbReference type="EMBL" id="JAACJJ010000001">
    <property type="protein sequence ID" value="KAF5330565.1"/>
    <property type="molecule type" value="Genomic_DNA"/>
</dbReference>
<proteinExistence type="predicted"/>
<comment type="caution">
    <text evidence="4">The sequence shown here is derived from an EMBL/GenBank/DDBJ whole genome shotgun (WGS) entry which is preliminary data.</text>
</comment>
<evidence type="ECO:0000256" key="1">
    <source>
        <dbReference type="SAM" id="MobiDB-lite"/>
    </source>
</evidence>
<feature type="region of interest" description="Disordered" evidence="1">
    <location>
        <begin position="340"/>
        <end position="414"/>
    </location>
</feature>
<gene>
    <name evidence="4" type="ORF">D9619_005251</name>
</gene>
<organism evidence="4 5">
    <name type="scientific">Psilocybe cf. subviscida</name>
    <dbReference type="NCBI Taxonomy" id="2480587"/>
    <lineage>
        <taxon>Eukaryota</taxon>
        <taxon>Fungi</taxon>
        <taxon>Dikarya</taxon>
        <taxon>Basidiomycota</taxon>
        <taxon>Agaricomycotina</taxon>
        <taxon>Agaricomycetes</taxon>
        <taxon>Agaricomycetidae</taxon>
        <taxon>Agaricales</taxon>
        <taxon>Agaricineae</taxon>
        <taxon>Strophariaceae</taxon>
        <taxon>Psilocybe</taxon>
    </lineage>
</organism>
<feature type="chain" id="PRO_5034462469" evidence="3">
    <location>
        <begin position="28"/>
        <end position="414"/>
    </location>
</feature>
<accession>A0A8H5FB71</accession>
<protein>
    <submittedName>
        <fullName evidence="4">Uncharacterized protein</fullName>
    </submittedName>
</protein>
<feature type="transmembrane region" description="Helical" evidence="2">
    <location>
        <begin position="239"/>
        <end position="263"/>
    </location>
</feature>
<evidence type="ECO:0000256" key="2">
    <source>
        <dbReference type="SAM" id="Phobius"/>
    </source>
</evidence>
<keyword evidence="2" id="KW-1133">Transmembrane helix</keyword>
<dbReference type="OrthoDB" id="2758521at2759"/>
<sequence>MQGMPSRFTSFIPLLILLAACFQLATATATNYTIDDTFGDSRTGQKVAYQPSNQLWATQTCAGCAILPDVSQIMDGTYHAATWWPGSPQLSMTINFSGTAIFVFFTLVDNPKLTGPGVTTTTAVNFTLDKMPTRPFVYNPQGKQKFLFQSPVFAQSALSDGNHTLFISGAAKPGEAIYVNFDYATYTHNDLLESPPPKITPASSAFTSFKIQSSTTTSASGTSVSSTLPSPSSHSRNRAAVITGAAIGVISLVVAVALVICCVHRRRRQHEATQVVPFTPRAHLNNQQTRQLLPPPEMHAATMHQESLPTHSIRPARQEALENRLIALEQEILNLTTALSSRDTETPARPLTATADESLSGDGVTTSDPSERVEAIHSEYLKQQRYADGAERPLDDLPPEYTAGEIVHTTQYSR</sequence>
<dbReference type="Proteomes" id="UP000567179">
    <property type="component" value="Unassembled WGS sequence"/>
</dbReference>
<feature type="compositionally biased region" description="Basic and acidic residues" evidence="1">
    <location>
        <begin position="369"/>
        <end position="382"/>
    </location>
</feature>
<feature type="signal peptide" evidence="3">
    <location>
        <begin position="1"/>
        <end position="27"/>
    </location>
</feature>
<keyword evidence="2" id="KW-0472">Membrane</keyword>
<evidence type="ECO:0000256" key="3">
    <source>
        <dbReference type="SAM" id="SignalP"/>
    </source>
</evidence>
<name>A0A8H5FB71_9AGAR</name>
<reference evidence="4 5" key="1">
    <citation type="journal article" date="2020" name="ISME J.">
        <title>Uncovering the hidden diversity of litter-decomposition mechanisms in mushroom-forming fungi.</title>
        <authorList>
            <person name="Floudas D."/>
            <person name="Bentzer J."/>
            <person name="Ahren D."/>
            <person name="Johansson T."/>
            <person name="Persson P."/>
            <person name="Tunlid A."/>
        </authorList>
    </citation>
    <scope>NUCLEOTIDE SEQUENCE [LARGE SCALE GENOMIC DNA]</scope>
    <source>
        <strain evidence="4 5">CBS 101986</strain>
    </source>
</reference>
<keyword evidence="2" id="KW-0812">Transmembrane</keyword>
<keyword evidence="5" id="KW-1185">Reference proteome</keyword>
<evidence type="ECO:0000313" key="5">
    <source>
        <dbReference type="Proteomes" id="UP000567179"/>
    </source>
</evidence>
<dbReference type="AlphaFoldDB" id="A0A8H5FB71"/>